<comment type="caution">
    <text evidence="1">The sequence shown here is derived from an EMBL/GenBank/DDBJ whole genome shotgun (WGS) entry which is preliminary data.</text>
</comment>
<name>A0A0G1XXL8_9BACT</name>
<reference evidence="1 2" key="1">
    <citation type="journal article" date="2015" name="Nature">
        <title>rRNA introns, odd ribosomes, and small enigmatic genomes across a large radiation of phyla.</title>
        <authorList>
            <person name="Brown C.T."/>
            <person name="Hug L.A."/>
            <person name="Thomas B.C."/>
            <person name="Sharon I."/>
            <person name="Castelle C.J."/>
            <person name="Singh A."/>
            <person name="Wilkins M.J."/>
            <person name="Williams K.H."/>
            <person name="Banfield J.F."/>
        </authorList>
    </citation>
    <scope>NUCLEOTIDE SEQUENCE [LARGE SCALE GENOMIC DNA]</scope>
</reference>
<dbReference type="InterPro" id="IPR043148">
    <property type="entry name" value="TagF_C"/>
</dbReference>
<sequence length="459" mass="51496">MKVLLMPIFNGLRARNFFLTDLYPELLKSGARLVVLAPSHKVDYYRKTYAHPQVVFEEWNPAREHRLGAAIQWLAFNALGTGTVRAKQYSFYVRDRNFLKYAARRLVGIAFGGARWFRKFLRMLDRLLVPADARLLEFIKAHGPDAVLAPDIILSSDRLVLRAARAASVRSIGMVRSWDNLTAKGVIQVMPDYLIAQTGEMKKEAVQLGDMEADRIRVCGVAQFDEYWKPPKKTKEEFLRSLNIPMGRRLVLCAPFFGEYSRSSGIMLIKKLAQAIDSGGLPGDLHLLVRYRPEDLNAFDAPGTAALGHPRITVTKPYSIPFKTNGSKPDYEFTPADVELMVNSLRHSEITITTISTLTVDAIALDKPAVNIRFDADPNTPPGDRVELFSHFDHYLALEATGGVRLAHSFEELLLQLNAYLEDPRLDAEGRAKIRRAQIEFEDARSGARSAQAIIGLVS</sequence>
<dbReference type="EMBL" id="LCRO01000003">
    <property type="protein sequence ID" value="KKW35731.1"/>
    <property type="molecule type" value="Genomic_DNA"/>
</dbReference>
<protein>
    <submittedName>
        <fullName evidence="1">Uncharacterized protein</fullName>
    </submittedName>
</protein>
<evidence type="ECO:0000313" key="1">
    <source>
        <dbReference type="EMBL" id="KKW35731.1"/>
    </source>
</evidence>
<accession>A0A0G1XXL8</accession>
<dbReference type="AlphaFoldDB" id="A0A0G1XXL8"/>
<gene>
    <name evidence="1" type="ORF">UY83_C0003G0015</name>
</gene>
<dbReference type="Proteomes" id="UP000034740">
    <property type="component" value="Unassembled WGS sequence"/>
</dbReference>
<proteinExistence type="predicted"/>
<dbReference type="Gene3D" id="3.40.50.12580">
    <property type="match status" value="1"/>
</dbReference>
<evidence type="ECO:0000313" key="2">
    <source>
        <dbReference type="Proteomes" id="UP000034740"/>
    </source>
</evidence>
<organism evidence="1 2">
    <name type="scientific">Candidatus Adlerbacteria bacterium GW2011_GWA1_54_10</name>
    <dbReference type="NCBI Taxonomy" id="1618605"/>
    <lineage>
        <taxon>Bacteria</taxon>
        <taxon>Candidatus Adleribacteriota</taxon>
    </lineage>
</organism>
<dbReference type="SUPFAM" id="SSF53756">
    <property type="entry name" value="UDP-Glycosyltransferase/glycogen phosphorylase"/>
    <property type="match status" value="1"/>
</dbReference>